<reference evidence="5" key="1">
    <citation type="submission" date="2021-12" db="EMBL/GenBank/DDBJ databases">
        <authorList>
            <person name="King R."/>
        </authorList>
    </citation>
    <scope>NUCLEOTIDE SEQUENCE</scope>
</reference>
<dbReference type="Pfam" id="PF08729">
    <property type="entry name" value="HUN"/>
    <property type="match status" value="1"/>
</dbReference>
<keyword evidence="6" id="KW-1185">Reference proteome</keyword>
<feature type="compositionally biased region" description="Basic residues" evidence="2">
    <location>
        <begin position="206"/>
        <end position="226"/>
    </location>
</feature>
<name>A0A9N9QSY2_9NEOP</name>
<gene>
    <name evidence="5" type="ORF">DIATSA_LOCUS662</name>
</gene>
<dbReference type="GO" id="GO:0006325">
    <property type="term" value="P:chromatin organization"/>
    <property type="evidence" value="ECO:0007669"/>
    <property type="project" value="TreeGrafter"/>
</dbReference>
<dbReference type="AlphaFoldDB" id="A0A9N9QSY2"/>
<dbReference type="Proteomes" id="UP001153714">
    <property type="component" value="Chromosome 1"/>
</dbReference>
<feature type="compositionally biased region" description="Basic and acidic residues" evidence="2">
    <location>
        <begin position="850"/>
        <end position="878"/>
    </location>
</feature>
<keyword evidence="1" id="KW-0597">Phosphoprotein</keyword>
<dbReference type="PANTHER" id="PTHR21669:SF28">
    <property type="entry name" value="YEMANUCLEIN"/>
    <property type="match status" value="1"/>
</dbReference>
<feature type="region of interest" description="Disordered" evidence="2">
    <location>
        <begin position="153"/>
        <end position="281"/>
    </location>
</feature>
<feature type="region of interest" description="Disordered" evidence="2">
    <location>
        <begin position="652"/>
        <end position="778"/>
    </location>
</feature>
<dbReference type="PANTHER" id="PTHR21669">
    <property type="entry name" value="CAPZ-INTERACTING PROTEIN AND RELATED PROTEINS"/>
    <property type="match status" value="1"/>
</dbReference>
<feature type="compositionally biased region" description="Basic and acidic residues" evidence="2">
    <location>
        <begin position="807"/>
        <end position="821"/>
    </location>
</feature>
<feature type="compositionally biased region" description="Basic and acidic residues" evidence="2">
    <location>
        <begin position="764"/>
        <end position="777"/>
    </location>
</feature>
<dbReference type="InterPro" id="IPR026947">
    <property type="entry name" value="UBN_middle_dom"/>
</dbReference>
<feature type="region of interest" description="Disordered" evidence="2">
    <location>
        <begin position="790"/>
        <end position="878"/>
    </location>
</feature>
<evidence type="ECO:0000259" key="3">
    <source>
        <dbReference type="Pfam" id="PF08729"/>
    </source>
</evidence>
<evidence type="ECO:0008006" key="7">
    <source>
        <dbReference type="Google" id="ProtNLM"/>
    </source>
</evidence>
<feature type="compositionally biased region" description="Polar residues" evidence="2">
    <location>
        <begin position="228"/>
        <end position="237"/>
    </location>
</feature>
<evidence type="ECO:0000256" key="2">
    <source>
        <dbReference type="SAM" id="MobiDB-lite"/>
    </source>
</evidence>
<proteinExistence type="predicted"/>
<feature type="domain" description="Ubinuclein middle" evidence="4">
    <location>
        <begin position="410"/>
        <end position="490"/>
    </location>
</feature>
<dbReference type="EMBL" id="OU893332">
    <property type="protein sequence ID" value="CAG9782403.1"/>
    <property type="molecule type" value="Genomic_DNA"/>
</dbReference>
<feature type="compositionally biased region" description="Basic and acidic residues" evidence="2">
    <location>
        <begin position="899"/>
        <end position="917"/>
    </location>
</feature>
<organism evidence="5 6">
    <name type="scientific">Diatraea saccharalis</name>
    <name type="common">sugarcane borer</name>
    <dbReference type="NCBI Taxonomy" id="40085"/>
    <lineage>
        <taxon>Eukaryota</taxon>
        <taxon>Metazoa</taxon>
        <taxon>Ecdysozoa</taxon>
        <taxon>Arthropoda</taxon>
        <taxon>Hexapoda</taxon>
        <taxon>Insecta</taxon>
        <taxon>Pterygota</taxon>
        <taxon>Neoptera</taxon>
        <taxon>Endopterygota</taxon>
        <taxon>Lepidoptera</taxon>
        <taxon>Glossata</taxon>
        <taxon>Ditrysia</taxon>
        <taxon>Pyraloidea</taxon>
        <taxon>Crambidae</taxon>
        <taxon>Crambinae</taxon>
        <taxon>Diatraea</taxon>
    </lineage>
</organism>
<feature type="compositionally biased region" description="Polar residues" evidence="2">
    <location>
        <begin position="697"/>
        <end position="710"/>
    </location>
</feature>
<feature type="compositionally biased region" description="Basic and acidic residues" evidence="2">
    <location>
        <begin position="238"/>
        <end position="248"/>
    </location>
</feature>
<feature type="compositionally biased region" description="Polar residues" evidence="2">
    <location>
        <begin position="378"/>
        <end position="393"/>
    </location>
</feature>
<protein>
    <recommendedName>
        <fullName evidence="7">Ubinuclein-1</fullName>
    </recommendedName>
</protein>
<evidence type="ECO:0000313" key="5">
    <source>
        <dbReference type="EMBL" id="CAG9782403.1"/>
    </source>
</evidence>
<feature type="compositionally biased region" description="Basic and acidic residues" evidence="2">
    <location>
        <begin position="730"/>
        <end position="755"/>
    </location>
</feature>
<feature type="region of interest" description="Disordered" evidence="2">
    <location>
        <begin position="371"/>
        <end position="399"/>
    </location>
</feature>
<feature type="compositionally biased region" description="Basic and acidic residues" evidence="2">
    <location>
        <begin position="681"/>
        <end position="693"/>
    </location>
</feature>
<feature type="domain" description="Hpc2-related" evidence="3">
    <location>
        <begin position="98"/>
        <end position="147"/>
    </location>
</feature>
<accession>A0A9N9QSY2</accession>
<dbReference type="GO" id="GO:0005634">
    <property type="term" value="C:nucleus"/>
    <property type="evidence" value="ECO:0007669"/>
    <property type="project" value="TreeGrafter"/>
</dbReference>
<dbReference type="Pfam" id="PF14075">
    <property type="entry name" value="UBN_AB"/>
    <property type="match status" value="1"/>
</dbReference>
<evidence type="ECO:0000256" key="1">
    <source>
        <dbReference type="ARBA" id="ARBA00022553"/>
    </source>
</evidence>
<feature type="compositionally biased region" description="Polar residues" evidence="2">
    <location>
        <begin position="249"/>
        <end position="272"/>
    </location>
</feature>
<dbReference type="OrthoDB" id="68076at2759"/>
<evidence type="ECO:0000259" key="4">
    <source>
        <dbReference type="Pfam" id="PF14075"/>
    </source>
</evidence>
<reference evidence="5" key="2">
    <citation type="submission" date="2022-10" db="EMBL/GenBank/DDBJ databases">
        <authorList>
            <consortium name="ENA_rothamsted_submissions"/>
            <consortium name="culmorum"/>
            <person name="King R."/>
        </authorList>
    </citation>
    <scope>NUCLEOTIDE SEQUENCE</scope>
</reference>
<dbReference type="InterPro" id="IPR014840">
    <property type="entry name" value="HRD"/>
</dbReference>
<evidence type="ECO:0000313" key="6">
    <source>
        <dbReference type="Proteomes" id="UP001153714"/>
    </source>
</evidence>
<sequence>MSDSKRATLITVGAPKSAKNNVNKTVRLTINLVESNESKYPELNYKELVIAEERKKKVENGKTRGLDPFSDNDDDVKQVARKFEQKYGGKNTYGRTGRTKQDEFADIGAGYDENDSFIDNTDGYDEMIPPDCDTYYGGFYINSGSLEFKSVPENIAHSEPDPRRNKRRISSSSSEEESSESSSESSQDEKDPKPVANGVVDSLKTEHRKMKNKKIEKNKKAKKIKRANSSVATSGKQTSDDNAHESADSRTSQSDSLTSKPAPSSENVVTSDSSRDVEPKSRAKLPAVIAQLIEELEAVVNRCLLENPNATPKDLELKTEHHIMRLSQALTSSTEENAVKRTAWTLAARCLRVSRTKLVQRVTLATLAKTATAASTSQQQPECTTAPVQSAAVSNKRKADDDLDEVDYSRLTADEREEMIVETLRKLKTLIEERKPGMIGSYNAECERVREERKKIKIATVSEGAPHIEKRMPKRRFPWCPTSRALLHRLRALAGGGDAAAMLLAKRALPLFPAGFVRMPTLLRQADLSKEIKVAAETKRQRLGSASQPPASFTEPIHFPSSLTVTTTTNRPVEKQEEDKDKFKNQMFGTIINSFTLSKDLVVEKPDDKKKEDKSREDLYIPPNNIGSITITPVPNSSKEKKINSVITTEKHSESLIRVKSPAALNDMVKKDKEKHKKSEKNHIKDKKAEVPLHVDTNIQPSNKEPSPNSYEKHKEGYIRVKSPAALNDMLKKDKDKNKKPDKNHVKDKKVETPLHVDTTFQTGKKETSPKNKEEITQKQIESMRIAENNIPRPALVPVHHSPTFAKPDKRPPEVKKKKDVVIVSDLDPLGDVQPEPFAVDDSSSDVEVIEDKNTDKSVPKSDKNDTVPSKDRVSAQDELKKVNSVKQCKAASVVTAVKDGKSEKRSDSLDESTKEDIDNIMRNIREMEHSQEPTKLNTSSYGGVITSVKHEKSSSQPPFNARNSIFGEARSDKDKLTSFFEQNGWM</sequence>
<feature type="region of interest" description="Disordered" evidence="2">
    <location>
        <begin position="896"/>
        <end position="917"/>
    </location>
</feature>